<feature type="transmembrane region" description="Helical" evidence="5">
    <location>
        <begin position="20"/>
        <end position="40"/>
    </location>
</feature>
<keyword evidence="3 5" id="KW-1133">Transmembrane helix</keyword>
<dbReference type="PANTHER" id="PTHR37306:SF1">
    <property type="entry name" value="COLICIN V PRODUCTION PROTEIN"/>
    <property type="match status" value="1"/>
</dbReference>
<evidence type="ECO:0000256" key="1">
    <source>
        <dbReference type="ARBA" id="ARBA00004141"/>
    </source>
</evidence>
<name>M1Z633_9FIRM</name>
<dbReference type="HOGENOM" id="CLU_079301_1_0_9"/>
<evidence type="ECO:0000313" key="6">
    <source>
        <dbReference type="EMBL" id="SHD76004.1"/>
    </source>
</evidence>
<dbReference type="Proteomes" id="UP000245423">
    <property type="component" value="Chromosome 1"/>
</dbReference>
<evidence type="ECO:0000256" key="2">
    <source>
        <dbReference type="ARBA" id="ARBA00022692"/>
    </source>
</evidence>
<organism evidence="6 7">
    <name type="scientific">[Clostridium] ultunense Esp</name>
    <dbReference type="NCBI Taxonomy" id="1288971"/>
    <lineage>
        <taxon>Bacteria</taxon>
        <taxon>Bacillati</taxon>
        <taxon>Bacillota</taxon>
        <taxon>Tissierellia</taxon>
        <taxon>Tissierellales</taxon>
        <taxon>Tepidimicrobiaceae</taxon>
        <taxon>Schnuerera</taxon>
    </lineage>
</organism>
<evidence type="ECO:0008006" key="8">
    <source>
        <dbReference type="Google" id="ProtNLM"/>
    </source>
</evidence>
<sequence>MNWLDIVIIFILIYTTTKGLRLGFILSIFNIIQVILAVMITKVYYPTVYGYIINNPKAYNIFKSITEVVLKILFHSRIKEEANFISNLFSTGLLKIIITITAMIIVFTLANILISLILGIFSFLLDVPILKQLNKAGGIIFGLIEGLFIIYLLNLILFPIASIFPQSFIGSSVYNSLIFAYLSGLNFNFTDGIII</sequence>
<evidence type="ECO:0000256" key="5">
    <source>
        <dbReference type="SAM" id="Phobius"/>
    </source>
</evidence>
<reference evidence="6 7" key="1">
    <citation type="submission" date="2016-11" db="EMBL/GenBank/DDBJ databases">
        <authorList>
            <person name="Manzoor S."/>
        </authorList>
    </citation>
    <scope>NUCLEOTIDE SEQUENCE [LARGE SCALE GENOMIC DNA]</scope>
    <source>
        <strain evidence="6">Clostridium ultunense strain Esp</strain>
    </source>
</reference>
<keyword evidence="2 5" id="KW-0812">Transmembrane</keyword>
<dbReference type="Pfam" id="PF02674">
    <property type="entry name" value="Colicin_V"/>
    <property type="match status" value="1"/>
</dbReference>
<evidence type="ECO:0000313" key="7">
    <source>
        <dbReference type="Proteomes" id="UP000245423"/>
    </source>
</evidence>
<gene>
    <name evidence="6" type="ORF">CUESP1_0620</name>
</gene>
<feature type="transmembrane region" description="Helical" evidence="5">
    <location>
        <begin position="167"/>
        <end position="189"/>
    </location>
</feature>
<protein>
    <recommendedName>
        <fullName evidence="8">Colicin V production protein</fullName>
    </recommendedName>
</protein>
<keyword evidence="4 5" id="KW-0472">Membrane</keyword>
<proteinExistence type="predicted"/>
<dbReference type="GO" id="GO:0016020">
    <property type="term" value="C:membrane"/>
    <property type="evidence" value="ECO:0007669"/>
    <property type="project" value="UniProtKB-SubCell"/>
</dbReference>
<feature type="transmembrane region" description="Helical" evidence="5">
    <location>
        <begin position="137"/>
        <end position="161"/>
    </location>
</feature>
<feature type="transmembrane region" description="Helical" evidence="5">
    <location>
        <begin position="96"/>
        <end position="125"/>
    </location>
</feature>
<dbReference type="InterPro" id="IPR003825">
    <property type="entry name" value="Colicin-V_CvpA"/>
</dbReference>
<dbReference type="RefSeq" id="WP_005588619.1">
    <property type="nucleotide sequence ID" value="NZ_LT669839.1"/>
</dbReference>
<dbReference type="GO" id="GO:0009403">
    <property type="term" value="P:toxin biosynthetic process"/>
    <property type="evidence" value="ECO:0007669"/>
    <property type="project" value="InterPro"/>
</dbReference>
<dbReference type="AlphaFoldDB" id="M1Z633"/>
<dbReference type="EMBL" id="LT669839">
    <property type="protein sequence ID" value="SHD76004.1"/>
    <property type="molecule type" value="Genomic_DNA"/>
</dbReference>
<dbReference type="PANTHER" id="PTHR37306">
    <property type="entry name" value="COLICIN V PRODUCTION PROTEIN"/>
    <property type="match status" value="1"/>
</dbReference>
<evidence type="ECO:0000256" key="3">
    <source>
        <dbReference type="ARBA" id="ARBA00022989"/>
    </source>
</evidence>
<keyword evidence="7" id="KW-1185">Reference proteome</keyword>
<accession>M1Z633</accession>
<dbReference type="OrthoDB" id="1707939at2"/>
<evidence type="ECO:0000256" key="4">
    <source>
        <dbReference type="ARBA" id="ARBA00023136"/>
    </source>
</evidence>
<comment type="subcellular location">
    <subcellularLocation>
        <location evidence="1">Membrane</location>
        <topology evidence="1">Multi-pass membrane protein</topology>
    </subcellularLocation>
</comment>